<keyword evidence="3" id="KW-1185">Reference proteome</keyword>
<dbReference type="Proteomes" id="UP001314205">
    <property type="component" value="Unassembled WGS sequence"/>
</dbReference>
<organism evidence="2 3">
    <name type="scientific">Parnassius mnemosyne</name>
    <name type="common">clouded apollo</name>
    <dbReference type="NCBI Taxonomy" id="213953"/>
    <lineage>
        <taxon>Eukaryota</taxon>
        <taxon>Metazoa</taxon>
        <taxon>Ecdysozoa</taxon>
        <taxon>Arthropoda</taxon>
        <taxon>Hexapoda</taxon>
        <taxon>Insecta</taxon>
        <taxon>Pterygota</taxon>
        <taxon>Neoptera</taxon>
        <taxon>Endopterygota</taxon>
        <taxon>Lepidoptera</taxon>
        <taxon>Glossata</taxon>
        <taxon>Ditrysia</taxon>
        <taxon>Papilionoidea</taxon>
        <taxon>Papilionidae</taxon>
        <taxon>Parnassiinae</taxon>
        <taxon>Parnassini</taxon>
        <taxon>Parnassius</taxon>
        <taxon>Driopa</taxon>
    </lineage>
</organism>
<dbReference type="SMART" id="SM01126">
    <property type="entry name" value="DDE_Tnp_IS1595"/>
    <property type="match status" value="1"/>
</dbReference>
<dbReference type="PANTHER" id="PTHR47163:SF2">
    <property type="entry name" value="SI:DKEY-17M8.2"/>
    <property type="match status" value="1"/>
</dbReference>
<sequence>MADNPQPSTSAVCDARASSSTETEAVYTDGVYEHRRSHAEELIKMPNWTMLFKKLQTREQCVEFAEEHGLIPKNKMCRHHRIPMRISYGNCKNVGQFICTKGNCRTRSKVSRAKDTWFENVKLSMLRVYFLMYAFAHRWSYDNVIFEDPERDTEGCLSMATIADWYSYCRETVVIYQINVQKKIDKIGGPGKVVQIDESKFGKRKYNKGRHIEGHWVRGLIEDGSEDLRLEVCPENVRSAEVLVPLIQKHVIEGSMWNWRKIFSKLGTREQCIQFAEERGLIPVDKICRYHRKSMILIKSSGQVGKFRCRKSNCRTKTVSRSIGTWFENAHLSLTLIFQMMYAFCEGLSYHQTRKELACDDGPVVSARTVADWFSYCRETISIFELENQRAQGKIGGPNKVVQIDESKFGKRKYNRGRHIEGHWVIGMIEDGNDDLRLEVCPDNKRSADILVPLIKKHVQEGSIIHTDYWKAYLSLPEHGYIHKRVNHSEPTEKFVAPDGTHTQRIESQWRGLKKQFRQQQNKLNFTDWLCEYSWRRKIMTNHLDPFEELIRAIKHLYKIK</sequence>
<evidence type="ECO:0000313" key="2">
    <source>
        <dbReference type="EMBL" id="CAK1590998.1"/>
    </source>
</evidence>
<protein>
    <recommendedName>
        <fullName evidence="1">ISXO2-like transposase domain-containing protein</fullName>
    </recommendedName>
</protein>
<dbReference type="Pfam" id="PF12762">
    <property type="entry name" value="DDE_Tnp_IS1595"/>
    <property type="match status" value="1"/>
</dbReference>
<accession>A0AAV1L6V3</accession>
<gene>
    <name evidence="2" type="ORF">PARMNEM_LOCUS11290</name>
</gene>
<dbReference type="AlphaFoldDB" id="A0AAV1L6V3"/>
<dbReference type="InterPro" id="IPR053164">
    <property type="entry name" value="IS1016-like_transposase"/>
</dbReference>
<dbReference type="EMBL" id="CAVLGL010000086">
    <property type="protein sequence ID" value="CAK1590998.1"/>
    <property type="molecule type" value="Genomic_DNA"/>
</dbReference>
<dbReference type="PANTHER" id="PTHR47163">
    <property type="entry name" value="DDE_TNP_IS1595 DOMAIN-CONTAINING PROTEIN"/>
    <property type="match status" value="1"/>
</dbReference>
<evidence type="ECO:0000313" key="3">
    <source>
        <dbReference type="Proteomes" id="UP001314205"/>
    </source>
</evidence>
<feature type="domain" description="ISXO2-like transposase" evidence="1">
    <location>
        <begin position="394"/>
        <end position="538"/>
    </location>
</feature>
<comment type="caution">
    <text evidence="2">The sequence shown here is derived from an EMBL/GenBank/DDBJ whole genome shotgun (WGS) entry which is preliminary data.</text>
</comment>
<dbReference type="InterPro" id="IPR024445">
    <property type="entry name" value="Tnp_ISXO2-like"/>
</dbReference>
<proteinExistence type="predicted"/>
<dbReference type="NCBIfam" id="NF033547">
    <property type="entry name" value="transpos_IS1595"/>
    <property type="match status" value="1"/>
</dbReference>
<reference evidence="2 3" key="1">
    <citation type="submission" date="2023-11" db="EMBL/GenBank/DDBJ databases">
        <authorList>
            <person name="Hedman E."/>
            <person name="Englund M."/>
            <person name="Stromberg M."/>
            <person name="Nyberg Akerstrom W."/>
            <person name="Nylinder S."/>
            <person name="Jareborg N."/>
            <person name="Kallberg Y."/>
            <person name="Kronander E."/>
        </authorList>
    </citation>
    <scope>NUCLEOTIDE SEQUENCE [LARGE SCALE GENOMIC DNA]</scope>
</reference>
<evidence type="ECO:0000259" key="1">
    <source>
        <dbReference type="SMART" id="SM01126"/>
    </source>
</evidence>
<name>A0AAV1L6V3_9NEOP</name>